<dbReference type="AlphaFoldDB" id="A0A9D4WZR6"/>
<organism evidence="1 2">
    <name type="scientific">Pisum sativum</name>
    <name type="common">Garden pea</name>
    <name type="synonym">Lathyrus oleraceus</name>
    <dbReference type="NCBI Taxonomy" id="3888"/>
    <lineage>
        <taxon>Eukaryota</taxon>
        <taxon>Viridiplantae</taxon>
        <taxon>Streptophyta</taxon>
        <taxon>Embryophyta</taxon>
        <taxon>Tracheophyta</taxon>
        <taxon>Spermatophyta</taxon>
        <taxon>Magnoliopsida</taxon>
        <taxon>eudicotyledons</taxon>
        <taxon>Gunneridae</taxon>
        <taxon>Pentapetalae</taxon>
        <taxon>rosids</taxon>
        <taxon>fabids</taxon>
        <taxon>Fabales</taxon>
        <taxon>Fabaceae</taxon>
        <taxon>Papilionoideae</taxon>
        <taxon>50 kb inversion clade</taxon>
        <taxon>NPAAA clade</taxon>
        <taxon>Hologalegina</taxon>
        <taxon>IRL clade</taxon>
        <taxon>Fabeae</taxon>
        <taxon>Lathyrus</taxon>
    </lineage>
</organism>
<keyword evidence="2" id="KW-1185">Reference proteome</keyword>
<accession>A0A9D4WZR6</accession>
<comment type="caution">
    <text evidence="1">The sequence shown here is derived from an EMBL/GenBank/DDBJ whole genome shotgun (WGS) entry which is preliminary data.</text>
</comment>
<proteinExistence type="predicted"/>
<protein>
    <submittedName>
        <fullName evidence="1">Uncharacterized protein</fullName>
    </submittedName>
</protein>
<name>A0A9D4WZR6_PEA</name>
<gene>
    <name evidence="1" type="ORF">KIW84_056971</name>
</gene>
<dbReference type="EMBL" id="JAMSHJ010000005">
    <property type="protein sequence ID" value="KAI5412109.1"/>
    <property type="molecule type" value="Genomic_DNA"/>
</dbReference>
<sequence length="235" mass="27043">MPSQTPVQIPVPIPSQVPFQIFVKTEDHIVFHVPAMFPFESTKHVPWNYNSTTYVGDKPIVLELTVTNIARIRGMTRSGILFYPEPQLKEKMPESSKEKEVESSRKIIPQGEAEEFLRTIHATKIGSQGKKFSDTQCFLFFVVKELQCHVIHRVLFCILVHHFMTKSAFLCAQFSFLMLSVKVSHAHQFQHSSNFIDSNDKGSCQTYDEHACLTLHIHDCSQWNLYVKVRFSLSL</sequence>
<evidence type="ECO:0000313" key="1">
    <source>
        <dbReference type="EMBL" id="KAI5412109.1"/>
    </source>
</evidence>
<dbReference type="Proteomes" id="UP001058974">
    <property type="component" value="Chromosome 5"/>
</dbReference>
<dbReference type="Gramene" id="Psat05G0697100-T1">
    <property type="protein sequence ID" value="KAI5412109.1"/>
    <property type="gene ID" value="KIW84_056971"/>
</dbReference>
<reference evidence="1 2" key="1">
    <citation type="journal article" date="2022" name="Nat. Genet.">
        <title>Improved pea reference genome and pan-genome highlight genomic features and evolutionary characteristics.</title>
        <authorList>
            <person name="Yang T."/>
            <person name="Liu R."/>
            <person name="Luo Y."/>
            <person name="Hu S."/>
            <person name="Wang D."/>
            <person name="Wang C."/>
            <person name="Pandey M.K."/>
            <person name="Ge S."/>
            <person name="Xu Q."/>
            <person name="Li N."/>
            <person name="Li G."/>
            <person name="Huang Y."/>
            <person name="Saxena R.K."/>
            <person name="Ji Y."/>
            <person name="Li M."/>
            <person name="Yan X."/>
            <person name="He Y."/>
            <person name="Liu Y."/>
            <person name="Wang X."/>
            <person name="Xiang C."/>
            <person name="Varshney R.K."/>
            <person name="Ding H."/>
            <person name="Gao S."/>
            <person name="Zong X."/>
        </authorList>
    </citation>
    <scope>NUCLEOTIDE SEQUENCE [LARGE SCALE GENOMIC DNA]</scope>
    <source>
        <strain evidence="1 2">cv. Zhongwan 6</strain>
    </source>
</reference>
<evidence type="ECO:0000313" key="2">
    <source>
        <dbReference type="Proteomes" id="UP001058974"/>
    </source>
</evidence>